<name>M0MVQ0_9EURY</name>
<organism evidence="2 3">
    <name type="scientific">Halococcus thailandensis JCM 13552</name>
    <dbReference type="NCBI Taxonomy" id="1227457"/>
    <lineage>
        <taxon>Archaea</taxon>
        <taxon>Methanobacteriati</taxon>
        <taxon>Methanobacteriota</taxon>
        <taxon>Stenosarchaea group</taxon>
        <taxon>Halobacteria</taxon>
        <taxon>Halobacteriales</taxon>
        <taxon>Halococcaceae</taxon>
        <taxon>Halococcus</taxon>
    </lineage>
</organism>
<sequence>MWAEKQTIREGGVAKTALMLRTTMIRDVIVDRAMESTVHVEKTESVPDDAAVFHYDELSEGFKDQFPKLIGDTSVEESVCSASVLSNGDYVKFTDYYQVTCQ</sequence>
<reference evidence="2 3" key="1">
    <citation type="journal article" date="2014" name="PLoS Genet.">
        <title>Phylogenetically driven sequencing of extremely halophilic archaea reveals strategies for static and dynamic osmo-response.</title>
        <authorList>
            <person name="Becker E.A."/>
            <person name="Seitzer P.M."/>
            <person name="Tritt A."/>
            <person name="Larsen D."/>
            <person name="Krusor M."/>
            <person name="Yao A.I."/>
            <person name="Wu D."/>
            <person name="Madern D."/>
            <person name="Eisen J.A."/>
            <person name="Darling A.E."/>
            <person name="Facciotti M.T."/>
        </authorList>
    </citation>
    <scope>NUCLEOTIDE SEQUENCE [LARGE SCALE GENOMIC DNA]</scope>
    <source>
        <strain evidence="2 3">JCM 13552</strain>
    </source>
</reference>
<dbReference type="Proteomes" id="UP000011680">
    <property type="component" value="Unassembled WGS sequence"/>
</dbReference>
<evidence type="ECO:0000313" key="2">
    <source>
        <dbReference type="EMBL" id="EMA48879.1"/>
    </source>
</evidence>
<feature type="domain" description="DUF7979" evidence="1">
    <location>
        <begin position="37"/>
        <end position="100"/>
    </location>
</feature>
<comment type="caution">
    <text evidence="2">The sequence shown here is derived from an EMBL/GenBank/DDBJ whole genome shotgun (WGS) entry which is preliminary data.</text>
</comment>
<evidence type="ECO:0000313" key="3">
    <source>
        <dbReference type="Proteomes" id="UP000011680"/>
    </source>
</evidence>
<proteinExistence type="predicted"/>
<keyword evidence="3" id="KW-1185">Reference proteome</keyword>
<dbReference type="AlphaFoldDB" id="M0MVQ0"/>
<evidence type="ECO:0000259" key="1">
    <source>
        <dbReference type="Pfam" id="PF25934"/>
    </source>
</evidence>
<dbReference type="InterPro" id="IPR058285">
    <property type="entry name" value="DUF7979"/>
</dbReference>
<dbReference type="Pfam" id="PF25934">
    <property type="entry name" value="DUF7979"/>
    <property type="match status" value="1"/>
</dbReference>
<dbReference type="EMBL" id="AOMF01000182">
    <property type="protein sequence ID" value="EMA48879.1"/>
    <property type="molecule type" value="Genomic_DNA"/>
</dbReference>
<accession>M0MVQ0</accession>
<gene>
    <name evidence="2" type="ORF">C451_19753</name>
</gene>
<protein>
    <recommendedName>
        <fullName evidence="1">DUF7979 domain-containing protein</fullName>
    </recommendedName>
</protein>